<sequence length="113" mass="13066">MERWSLVKVKNISKEEGKMEVLRETEQEQHRRHKTPFNFSWNGLAIETRIEPLLCKQEHWTLDKARAKQLQRALTSQIGMIEAAAELKISNQFEIGSGMFICLQLELGDGKSP</sequence>
<evidence type="ECO:0000313" key="1">
    <source>
        <dbReference type="EMBL" id="KAH8499568.1"/>
    </source>
</evidence>
<accession>A0A8T2Y371</accession>
<dbReference type="Proteomes" id="UP000807159">
    <property type="component" value="Chromosome 9"/>
</dbReference>
<evidence type="ECO:0000313" key="2">
    <source>
        <dbReference type="Proteomes" id="UP000807159"/>
    </source>
</evidence>
<proteinExistence type="predicted"/>
<comment type="caution">
    <text evidence="1">The sequence shown here is derived from an EMBL/GenBank/DDBJ whole genome shotgun (WGS) entry which is preliminary data.</text>
</comment>
<organism evidence="1 2">
    <name type="scientific">Populus deltoides</name>
    <name type="common">Eastern poplar</name>
    <name type="synonym">Eastern cottonwood</name>
    <dbReference type="NCBI Taxonomy" id="3696"/>
    <lineage>
        <taxon>Eukaryota</taxon>
        <taxon>Viridiplantae</taxon>
        <taxon>Streptophyta</taxon>
        <taxon>Embryophyta</taxon>
        <taxon>Tracheophyta</taxon>
        <taxon>Spermatophyta</taxon>
        <taxon>Magnoliopsida</taxon>
        <taxon>eudicotyledons</taxon>
        <taxon>Gunneridae</taxon>
        <taxon>Pentapetalae</taxon>
        <taxon>rosids</taxon>
        <taxon>fabids</taxon>
        <taxon>Malpighiales</taxon>
        <taxon>Salicaceae</taxon>
        <taxon>Saliceae</taxon>
        <taxon>Populus</taxon>
    </lineage>
</organism>
<keyword evidence="2" id="KW-1185">Reference proteome</keyword>
<dbReference type="AlphaFoldDB" id="A0A8T2Y371"/>
<protein>
    <submittedName>
        <fullName evidence="1">Uncharacterized protein</fullName>
    </submittedName>
</protein>
<gene>
    <name evidence="1" type="ORF">H0E87_018159</name>
</gene>
<name>A0A8T2Y371_POPDE</name>
<dbReference type="EMBL" id="JACEGQ020000009">
    <property type="protein sequence ID" value="KAH8499568.1"/>
    <property type="molecule type" value="Genomic_DNA"/>
</dbReference>
<reference evidence="1" key="1">
    <citation type="journal article" date="2021" name="J. Hered.">
        <title>Genome Assembly of Salicaceae Populus deltoides (Eastern Cottonwood) I-69 Based on Nanopore Sequencing and Hi-C Technologies.</title>
        <authorList>
            <person name="Bai S."/>
            <person name="Wu H."/>
            <person name="Zhang J."/>
            <person name="Pan Z."/>
            <person name="Zhao W."/>
            <person name="Li Z."/>
            <person name="Tong C."/>
        </authorList>
    </citation>
    <scope>NUCLEOTIDE SEQUENCE</scope>
    <source>
        <tissue evidence="1">Leaf</tissue>
    </source>
</reference>